<gene>
    <name evidence="1" type="ORF">GX888_01655</name>
</gene>
<organism evidence="1 2">
    <name type="scientific">Candidatus Dojkabacteria bacterium</name>
    <dbReference type="NCBI Taxonomy" id="2099670"/>
    <lineage>
        <taxon>Bacteria</taxon>
        <taxon>Candidatus Dojkabacteria</taxon>
    </lineage>
</organism>
<evidence type="ECO:0000313" key="2">
    <source>
        <dbReference type="Proteomes" id="UP000564033"/>
    </source>
</evidence>
<comment type="caution">
    <text evidence="1">The sequence shown here is derived from an EMBL/GenBank/DDBJ whole genome shotgun (WGS) entry which is preliminary data.</text>
</comment>
<sequence>MDNLPITQKNAYLTLLIKDNCIYAHLAYYDFSAQRTYVITDVTDLSPLKYRLDDIVFGRTFWYEYFISLEKVFDWDIVDKAWGDNIKMLEFVREEVGVSGIKIIIDDNQPFFKNIFTSLKSFSNDVVLRVLDDKYIEQLLRGLQQRLGYEDILWLDLDLAHFSFYRAKVMNTQPGILKKEKRESVEYSTSKINWSNEIGLIDFVKSSKLQAFLSIDQSNDDIMNKWANFIAHEHRYLSDSVTEDILRAFTTYQILNTKESNKEKFDSLGKNNGAIFLTGRIPQLLNKKELLISIVDGLELEGMVDVFIDNDNKVLTYGKSLVQKEQSRDILVVKSDVLPKASKLVIPYIPSKGRNKVVFSGQFLSQDTSSTEIYGINPLFEIFSFPNTEESVIFEAELKNGATFAHLTSDNIQIMSSTKDLFYEDIVVDCRGRPVVYGPDAYTNRVKLRLWGCGNKE</sequence>
<dbReference type="Proteomes" id="UP000564033">
    <property type="component" value="Unassembled WGS sequence"/>
</dbReference>
<proteinExistence type="predicted"/>
<accession>A0A847VDL4</accession>
<dbReference type="EMBL" id="JAAZIL010000044">
    <property type="protein sequence ID" value="NLZ24437.1"/>
    <property type="molecule type" value="Genomic_DNA"/>
</dbReference>
<name>A0A847VDL4_9BACT</name>
<reference evidence="1 2" key="1">
    <citation type="journal article" date="2020" name="Biotechnol. Biofuels">
        <title>New insights from the biogas microbiome by comprehensive genome-resolved metagenomics of nearly 1600 species originating from multiple anaerobic digesters.</title>
        <authorList>
            <person name="Campanaro S."/>
            <person name="Treu L."/>
            <person name="Rodriguez-R L.M."/>
            <person name="Kovalovszki A."/>
            <person name="Ziels R.M."/>
            <person name="Maus I."/>
            <person name="Zhu X."/>
            <person name="Kougias P.G."/>
            <person name="Basile A."/>
            <person name="Luo G."/>
            <person name="Schluter A."/>
            <person name="Konstantinidis K.T."/>
            <person name="Angelidaki I."/>
        </authorList>
    </citation>
    <scope>NUCLEOTIDE SEQUENCE [LARGE SCALE GENOMIC DNA]</scope>
    <source>
        <strain evidence="1">AS19jrsBPTG_9</strain>
    </source>
</reference>
<evidence type="ECO:0000313" key="1">
    <source>
        <dbReference type="EMBL" id="NLZ24437.1"/>
    </source>
</evidence>
<protein>
    <submittedName>
        <fullName evidence="1">Uncharacterized protein</fullName>
    </submittedName>
</protein>
<dbReference type="AlphaFoldDB" id="A0A847VDL4"/>